<name>A0A7G2CJB6_9TRYP</name>
<protein>
    <submittedName>
        <fullName evidence="1">Uncharacterized protein</fullName>
    </submittedName>
</protein>
<accession>A0A7G2CJB6</accession>
<proteinExistence type="predicted"/>
<dbReference type="AlphaFoldDB" id="A0A7G2CJB6"/>
<keyword evidence="2" id="KW-1185">Reference proteome</keyword>
<evidence type="ECO:0000313" key="2">
    <source>
        <dbReference type="Proteomes" id="UP000515908"/>
    </source>
</evidence>
<evidence type="ECO:0000313" key="1">
    <source>
        <dbReference type="EMBL" id="CAD2219147.1"/>
    </source>
</evidence>
<dbReference type="EMBL" id="LR877157">
    <property type="protein sequence ID" value="CAD2219147.1"/>
    <property type="molecule type" value="Genomic_DNA"/>
</dbReference>
<sequence>MTDHTNYVANLPLRRRCLYLVDPLFMKPLLESGDATFTVVKSYMDQNTLVTLKKEEVTVDREANPSVLAAIEKLHRVVSSSTKSNFTEWETAVEDLLLFLDGQGRTLHTLDSPLARAVEELLQQLVVLFYSKGGDYYRHHQLTKQGTGTATATVRKQSWGIAGEVEEEVLSLYQ</sequence>
<dbReference type="VEuPathDB" id="TriTrypDB:ADEAN_000664000"/>
<gene>
    <name evidence="1" type="ORF">ADEAN_000664000</name>
</gene>
<dbReference type="Proteomes" id="UP000515908">
    <property type="component" value="Chromosome 13"/>
</dbReference>
<reference evidence="1 2" key="1">
    <citation type="submission" date="2020-08" db="EMBL/GenBank/DDBJ databases">
        <authorList>
            <person name="Newling K."/>
            <person name="Davey J."/>
            <person name="Forrester S."/>
        </authorList>
    </citation>
    <scope>NUCLEOTIDE SEQUENCE [LARGE SCALE GENOMIC DNA]</scope>
    <source>
        <strain evidence="2">Crithidia deanei Carvalho (ATCC PRA-265)</strain>
    </source>
</reference>
<organism evidence="1 2">
    <name type="scientific">Angomonas deanei</name>
    <dbReference type="NCBI Taxonomy" id="59799"/>
    <lineage>
        <taxon>Eukaryota</taxon>
        <taxon>Discoba</taxon>
        <taxon>Euglenozoa</taxon>
        <taxon>Kinetoplastea</taxon>
        <taxon>Metakinetoplastina</taxon>
        <taxon>Trypanosomatida</taxon>
        <taxon>Trypanosomatidae</taxon>
        <taxon>Strigomonadinae</taxon>
        <taxon>Angomonas</taxon>
    </lineage>
</organism>